<dbReference type="SMART" id="SM00320">
    <property type="entry name" value="WD40"/>
    <property type="match status" value="2"/>
</dbReference>
<dbReference type="InterPro" id="IPR036322">
    <property type="entry name" value="WD40_repeat_dom_sf"/>
</dbReference>
<dbReference type="InterPro" id="IPR015943">
    <property type="entry name" value="WD40/YVTN_repeat-like_dom_sf"/>
</dbReference>
<dbReference type="PANTHER" id="PTHR44666">
    <property type="entry name" value="WD REPEAT-CONTAINING PROTEIN 53"/>
    <property type="match status" value="1"/>
</dbReference>
<sequence>MKDRQYICSKVLQTPAHISSLAFGHASHLFAGSDDGTVRLYDLSSYRVLKAVRGLGAEVSSIACLKRPGIESRDAWIACGRKMDDSKMILTPEDAAFSIEVCQNEEDVLNEIAFDASKRTIAFSSDSGLVGVVDVATKQVVEMKTKHTSICANVKFIPDRPREILSSGYDQTLLHFDTLQGSVLSERKMPSVDASVGGMTTTPPFVMCTAISPSGALAAGLADGRLWLGFGGEKTPAKSAGKKRARKWNGLADEGEIQQKVAEGPVVAATFIDNDTLVISTLLGTIKVFCLVRENQNNLPQLKEVWETECKDMEKANALVVSGTRLAIGGFAKDGKGIISIWDEQSSQQ</sequence>
<dbReference type="SUPFAM" id="SSF50978">
    <property type="entry name" value="WD40 repeat-like"/>
    <property type="match status" value="1"/>
</dbReference>
<protein>
    <recommendedName>
        <fullName evidence="3">WD40 repeat-like protein</fullName>
    </recommendedName>
</protein>
<dbReference type="InterPro" id="IPR042453">
    <property type="entry name" value="WDR53"/>
</dbReference>
<dbReference type="Pfam" id="PF00400">
    <property type="entry name" value="WD40"/>
    <property type="match status" value="1"/>
</dbReference>
<organism evidence="1 2">
    <name type="scientific">Marasmius crinis-equi</name>
    <dbReference type="NCBI Taxonomy" id="585013"/>
    <lineage>
        <taxon>Eukaryota</taxon>
        <taxon>Fungi</taxon>
        <taxon>Dikarya</taxon>
        <taxon>Basidiomycota</taxon>
        <taxon>Agaricomycotina</taxon>
        <taxon>Agaricomycetes</taxon>
        <taxon>Agaricomycetidae</taxon>
        <taxon>Agaricales</taxon>
        <taxon>Marasmiineae</taxon>
        <taxon>Marasmiaceae</taxon>
        <taxon>Marasmius</taxon>
    </lineage>
</organism>
<evidence type="ECO:0008006" key="3">
    <source>
        <dbReference type="Google" id="ProtNLM"/>
    </source>
</evidence>
<accession>A0ABR3FT70</accession>
<dbReference type="EMBL" id="JBAHYK010000088">
    <property type="protein sequence ID" value="KAL0578690.1"/>
    <property type="molecule type" value="Genomic_DNA"/>
</dbReference>
<dbReference type="InterPro" id="IPR001680">
    <property type="entry name" value="WD40_rpt"/>
</dbReference>
<evidence type="ECO:0000313" key="1">
    <source>
        <dbReference type="EMBL" id="KAL0578690.1"/>
    </source>
</evidence>
<keyword evidence="2" id="KW-1185">Reference proteome</keyword>
<dbReference type="Proteomes" id="UP001465976">
    <property type="component" value="Unassembled WGS sequence"/>
</dbReference>
<dbReference type="PANTHER" id="PTHR44666:SF1">
    <property type="entry name" value="WD REPEAT-CONTAINING PROTEIN 53"/>
    <property type="match status" value="1"/>
</dbReference>
<gene>
    <name evidence="1" type="ORF">V5O48_003310</name>
</gene>
<reference evidence="1 2" key="1">
    <citation type="submission" date="2024-02" db="EMBL/GenBank/DDBJ databases">
        <title>A draft genome for the cacao thread blight pathogen Marasmius crinis-equi.</title>
        <authorList>
            <person name="Cohen S.P."/>
            <person name="Baruah I.K."/>
            <person name="Amoako-Attah I."/>
            <person name="Bukari Y."/>
            <person name="Meinhardt L.W."/>
            <person name="Bailey B.A."/>
        </authorList>
    </citation>
    <scope>NUCLEOTIDE SEQUENCE [LARGE SCALE GENOMIC DNA]</scope>
    <source>
        <strain evidence="1 2">GH-76</strain>
    </source>
</reference>
<comment type="caution">
    <text evidence="1">The sequence shown here is derived from an EMBL/GenBank/DDBJ whole genome shotgun (WGS) entry which is preliminary data.</text>
</comment>
<evidence type="ECO:0000313" key="2">
    <source>
        <dbReference type="Proteomes" id="UP001465976"/>
    </source>
</evidence>
<name>A0ABR3FT70_9AGAR</name>
<dbReference type="Gene3D" id="2.130.10.10">
    <property type="entry name" value="YVTN repeat-like/Quinoprotein amine dehydrogenase"/>
    <property type="match status" value="2"/>
</dbReference>
<proteinExistence type="predicted"/>